<feature type="domain" description="Bacterial bifunctional deaminase-reductase C-terminal" evidence="1">
    <location>
        <begin position="4"/>
        <end position="173"/>
    </location>
</feature>
<dbReference type="PANTHER" id="PTHR38011:SF11">
    <property type="entry name" value="2,5-DIAMINO-6-RIBOSYLAMINO-4(3H)-PYRIMIDINONE 5'-PHOSPHATE REDUCTASE"/>
    <property type="match status" value="1"/>
</dbReference>
<dbReference type="PANTHER" id="PTHR38011">
    <property type="entry name" value="DIHYDROFOLATE REDUCTASE FAMILY PROTEIN (AFU_ORTHOLOGUE AFUA_8G06820)"/>
    <property type="match status" value="1"/>
</dbReference>
<dbReference type="AlphaFoldDB" id="A0A511AAL6"/>
<reference evidence="2 3" key="1">
    <citation type="submission" date="2019-07" db="EMBL/GenBank/DDBJ databases">
        <title>Whole genome shotgun sequence of Microbacterium aerolatum NBRC 103071.</title>
        <authorList>
            <person name="Hosoyama A."/>
            <person name="Uohara A."/>
            <person name="Ohji S."/>
            <person name="Ichikawa N."/>
        </authorList>
    </citation>
    <scope>NUCLEOTIDE SEQUENCE [LARGE SCALE GENOMIC DNA]</scope>
    <source>
        <strain evidence="2 3">NBRC 103071</strain>
    </source>
</reference>
<dbReference type="Gene3D" id="3.40.430.10">
    <property type="entry name" value="Dihydrofolate Reductase, subunit A"/>
    <property type="match status" value="1"/>
</dbReference>
<proteinExistence type="predicted"/>
<dbReference type="Pfam" id="PF01872">
    <property type="entry name" value="RibD_C"/>
    <property type="match status" value="1"/>
</dbReference>
<evidence type="ECO:0000313" key="2">
    <source>
        <dbReference type="EMBL" id="GEK85056.1"/>
    </source>
</evidence>
<dbReference type="GO" id="GO:0009231">
    <property type="term" value="P:riboflavin biosynthetic process"/>
    <property type="evidence" value="ECO:0007669"/>
    <property type="project" value="InterPro"/>
</dbReference>
<dbReference type="RefSeq" id="WP_147037715.1">
    <property type="nucleotide sequence ID" value="NZ_BJUW01000001.1"/>
</dbReference>
<sequence length="186" mass="20005">MALVIVHATMTLDGLIADADGGVDWMFGRPSAPEDDTHVDNVIQNIGAVVGGANRTQTIEDGEIPYGGMLKVPVYLMTHTEHEPIERDGVTYTFVVDDIARAVEDAKAAAGDKWVSLLGGSISRQCLLLGLVDELHLDVAPVLLGEGISLFAGLGQRIELERVETSAFASETHLRYRVLTHSQDAL</sequence>
<organism evidence="2 3">
    <name type="scientific">Microbacterium aerolatum</name>
    <dbReference type="NCBI Taxonomy" id="153731"/>
    <lineage>
        <taxon>Bacteria</taxon>
        <taxon>Bacillati</taxon>
        <taxon>Actinomycetota</taxon>
        <taxon>Actinomycetes</taxon>
        <taxon>Micrococcales</taxon>
        <taxon>Microbacteriaceae</taxon>
        <taxon>Microbacterium</taxon>
    </lineage>
</organism>
<dbReference type="InterPro" id="IPR002734">
    <property type="entry name" value="RibDG_C"/>
</dbReference>
<protein>
    <recommendedName>
        <fullName evidence="1">Bacterial bifunctional deaminase-reductase C-terminal domain-containing protein</fullName>
    </recommendedName>
</protein>
<dbReference type="InterPro" id="IPR024072">
    <property type="entry name" value="DHFR-like_dom_sf"/>
</dbReference>
<dbReference type="GO" id="GO:0008703">
    <property type="term" value="F:5-amino-6-(5-phosphoribosylamino)uracil reductase activity"/>
    <property type="evidence" value="ECO:0007669"/>
    <property type="project" value="InterPro"/>
</dbReference>
<comment type="caution">
    <text evidence="2">The sequence shown here is derived from an EMBL/GenBank/DDBJ whole genome shotgun (WGS) entry which is preliminary data.</text>
</comment>
<dbReference type="SUPFAM" id="SSF53597">
    <property type="entry name" value="Dihydrofolate reductase-like"/>
    <property type="match status" value="1"/>
</dbReference>
<dbReference type="OrthoDB" id="7949219at2"/>
<dbReference type="EMBL" id="BJUW01000001">
    <property type="protein sequence ID" value="GEK85056.1"/>
    <property type="molecule type" value="Genomic_DNA"/>
</dbReference>
<keyword evidence="3" id="KW-1185">Reference proteome</keyword>
<evidence type="ECO:0000259" key="1">
    <source>
        <dbReference type="Pfam" id="PF01872"/>
    </source>
</evidence>
<accession>A0A511AAL6</accession>
<dbReference type="InterPro" id="IPR050765">
    <property type="entry name" value="Riboflavin_Biosynth_HTPR"/>
</dbReference>
<gene>
    <name evidence="2" type="ORF">MAE01_02320</name>
</gene>
<dbReference type="Proteomes" id="UP000321225">
    <property type="component" value="Unassembled WGS sequence"/>
</dbReference>
<name>A0A511AAL6_9MICO</name>
<evidence type="ECO:0000313" key="3">
    <source>
        <dbReference type="Proteomes" id="UP000321225"/>
    </source>
</evidence>